<feature type="transmembrane region" description="Helical" evidence="7">
    <location>
        <begin position="381"/>
        <end position="403"/>
    </location>
</feature>
<keyword evidence="2" id="KW-0813">Transport</keyword>
<evidence type="ECO:0000313" key="8">
    <source>
        <dbReference type="EMBL" id="CZQ84800.1"/>
    </source>
</evidence>
<keyword evidence="5 7" id="KW-1133">Transmembrane helix</keyword>
<feature type="transmembrane region" description="Helical" evidence="7">
    <location>
        <begin position="354"/>
        <end position="374"/>
    </location>
</feature>
<dbReference type="InterPro" id="IPR002528">
    <property type="entry name" value="MATE_fam"/>
</dbReference>
<feature type="transmembrane region" description="Helical" evidence="7">
    <location>
        <begin position="185"/>
        <end position="208"/>
    </location>
</feature>
<feature type="transmembrane region" description="Helical" evidence="7">
    <location>
        <begin position="41"/>
        <end position="65"/>
    </location>
</feature>
<dbReference type="AlphaFoldDB" id="A0A143YBP8"/>
<dbReference type="STRING" id="640938.TR210_394"/>
<evidence type="ECO:0000256" key="7">
    <source>
        <dbReference type="SAM" id="Phobius"/>
    </source>
</evidence>
<dbReference type="GO" id="GO:0042910">
    <property type="term" value="F:xenobiotic transmembrane transporter activity"/>
    <property type="evidence" value="ECO:0007669"/>
    <property type="project" value="InterPro"/>
</dbReference>
<gene>
    <name evidence="9" type="ORF">SAMN05216375_11942</name>
    <name evidence="8" type="ORF">TR210_394</name>
</gene>
<dbReference type="GO" id="GO:0015297">
    <property type="term" value="F:antiporter activity"/>
    <property type="evidence" value="ECO:0007669"/>
    <property type="project" value="InterPro"/>
</dbReference>
<keyword evidence="6 7" id="KW-0472">Membrane</keyword>
<keyword evidence="3" id="KW-1003">Cell membrane</keyword>
<evidence type="ECO:0000256" key="2">
    <source>
        <dbReference type="ARBA" id="ARBA00022448"/>
    </source>
</evidence>
<feature type="transmembrane region" description="Helical" evidence="7">
    <location>
        <begin position="409"/>
        <end position="427"/>
    </location>
</feature>
<feature type="transmembrane region" description="Helical" evidence="7">
    <location>
        <begin position="12"/>
        <end position="35"/>
    </location>
</feature>
<dbReference type="EMBL" id="FNYT01000019">
    <property type="protein sequence ID" value="SEJ61554.1"/>
    <property type="molecule type" value="Genomic_DNA"/>
</dbReference>
<sequence>MEKTLLRNFSKYVSLNILGMIGVSFYILADTYYIAKALGATGIAALNFAIPVFSIIHGIGLMIGIGGAARYGILKSQNNEKEAEGVFARALKLGVGIGLVFALLGLFGSKLLSSVLGADAVTLPLTHAYMATIMGFAPFFILNNTVLAFVRNDNNPKLAMLAMLGGSVSNVILDYIFLFPFNMGMFGAAFATSLAPIISLGILSLHFARKKSRPAILEHKLTLPGVKDILNLGSSTFVMEVSSAVVLTTFNMLILGLEGNKGVAAYGIVANIAFVAVAIFTGLGQGVQPLISKYYGLKDRKTVRRVNRYALLTAGFIAVLIYLGTFFNSAALTGLFNNENDPVILKLADSGMKIYFLGFFFVGINIVTAMILSATEKGRAAFVLSVLRGLAVIVPMAILLSSLWGMTGIWSSFVLSELIVAGFALYLTTATEKGTIAYGNQD</sequence>
<dbReference type="Proteomes" id="UP000076878">
    <property type="component" value="Unassembled WGS sequence"/>
</dbReference>
<evidence type="ECO:0000256" key="6">
    <source>
        <dbReference type="ARBA" id="ARBA00023136"/>
    </source>
</evidence>
<feature type="transmembrane region" description="Helical" evidence="7">
    <location>
        <begin position="229"/>
        <end position="257"/>
    </location>
</feature>
<dbReference type="PANTHER" id="PTHR43823">
    <property type="entry name" value="SPORULATION PROTEIN YKVU"/>
    <property type="match status" value="1"/>
</dbReference>
<evidence type="ECO:0000313" key="9">
    <source>
        <dbReference type="EMBL" id="SEJ61554.1"/>
    </source>
</evidence>
<accession>A0A143YBP8</accession>
<evidence type="ECO:0000256" key="5">
    <source>
        <dbReference type="ARBA" id="ARBA00022989"/>
    </source>
</evidence>
<dbReference type="EMBL" id="FJNB01000002">
    <property type="protein sequence ID" value="CZQ84800.1"/>
    <property type="molecule type" value="Genomic_DNA"/>
</dbReference>
<keyword evidence="4 7" id="KW-0812">Transmembrane</keyword>
<evidence type="ECO:0000256" key="4">
    <source>
        <dbReference type="ARBA" id="ARBA00022692"/>
    </source>
</evidence>
<feature type="transmembrane region" description="Helical" evidence="7">
    <location>
        <begin position="158"/>
        <end position="179"/>
    </location>
</feature>
<dbReference type="InterPro" id="IPR051327">
    <property type="entry name" value="MATE_MepA_subfamily"/>
</dbReference>
<comment type="subcellular location">
    <subcellularLocation>
        <location evidence="1">Cell membrane</location>
        <topology evidence="1">Multi-pass membrane protein</topology>
    </subcellularLocation>
</comment>
<name>A0A143YBP8_9LACT</name>
<feature type="transmembrane region" description="Helical" evidence="7">
    <location>
        <begin position="127"/>
        <end position="146"/>
    </location>
</feature>
<dbReference type="Pfam" id="PF01554">
    <property type="entry name" value="MatE"/>
    <property type="match status" value="2"/>
</dbReference>
<proteinExistence type="predicted"/>
<organism evidence="8 10">
    <name type="scientific">Trichococcus ilyis</name>
    <dbReference type="NCBI Taxonomy" id="640938"/>
    <lineage>
        <taxon>Bacteria</taxon>
        <taxon>Bacillati</taxon>
        <taxon>Bacillota</taxon>
        <taxon>Bacilli</taxon>
        <taxon>Lactobacillales</taxon>
        <taxon>Carnobacteriaceae</taxon>
        <taxon>Trichococcus</taxon>
    </lineage>
</organism>
<evidence type="ECO:0000256" key="3">
    <source>
        <dbReference type="ARBA" id="ARBA00022475"/>
    </source>
</evidence>
<dbReference type="PIRSF" id="PIRSF006603">
    <property type="entry name" value="DinF"/>
    <property type="match status" value="1"/>
</dbReference>
<evidence type="ECO:0000313" key="10">
    <source>
        <dbReference type="Proteomes" id="UP000076878"/>
    </source>
</evidence>
<dbReference type="RefSeq" id="WP_068621022.1">
    <property type="nucleotide sequence ID" value="NZ_FJNB01000002.1"/>
</dbReference>
<dbReference type="Proteomes" id="UP000199280">
    <property type="component" value="Unassembled WGS sequence"/>
</dbReference>
<dbReference type="InterPro" id="IPR048279">
    <property type="entry name" value="MdtK-like"/>
</dbReference>
<feature type="transmembrane region" description="Helical" evidence="7">
    <location>
        <begin position="263"/>
        <end position="288"/>
    </location>
</feature>
<reference evidence="8 10" key="1">
    <citation type="submission" date="2016-02" db="EMBL/GenBank/DDBJ databases">
        <authorList>
            <person name="Wen L."/>
            <person name="He K."/>
            <person name="Yang H."/>
        </authorList>
    </citation>
    <scope>NUCLEOTIDE SEQUENCE [LARGE SCALE GENOMIC DNA]</scope>
    <source>
        <strain evidence="8">Trichococcus_R210</strain>
    </source>
</reference>
<evidence type="ECO:0000256" key="1">
    <source>
        <dbReference type="ARBA" id="ARBA00004651"/>
    </source>
</evidence>
<dbReference type="PANTHER" id="PTHR43823:SF3">
    <property type="entry name" value="MULTIDRUG EXPORT PROTEIN MEPA"/>
    <property type="match status" value="1"/>
</dbReference>
<dbReference type="OrthoDB" id="9811110at2"/>
<feature type="transmembrane region" description="Helical" evidence="7">
    <location>
        <begin position="309"/>
        <end position="334"/>
    </location>
</feature>
<dbReference type="GO" id="GO:0005886">
    <property type="term" value="C:plasma membrane"/>
    <property type="evidence" value="ECO:0007669"/>
    <property type="project" value="UniProtKB-SubCell"/>
</dbReference>
<reference evidence="9 11" key="2">
    <citation type="submission" date="2016-10" db="EMBL/GenBank/DDBJ databases">
        <authorList>
            <person name="Varghese N."/>
            <person name="Submissions S."/>
        </authorList>
    </citation>
    <scope>NUCLEOTIDE SEQUENCE [LARGE SCALE GENOMIC DNA]</scope>
    <source>
        <strain evidence="9 11">DSM 22150</strain>
    </source>
</reference>
<evidence type="ECO:0000313" key="11">
    <source>
        <dbReference type="Proteomes" id="UP000199280"/>
    </source>
</evidence>
<feature type="transmembrane region" description="Helical" evidence="7">
    <location>
        <begin position="86"/>
        <end position="107"/>
    </location>
</feature>
<protein>
    <submittedName>
        <fullName evidence="9">Efflux protein, MATE family</fullName>
    </submittedName>
    <submittedName>
        <fullName evidence="8">Multi antimicrobial extrusion protein</fullName>
    </submittedName>
</protein>
<keyword evidence="11" id="KW-1185">Reference proteome</keyword>